<dbReference type="OrthoDB" id="7193445at2"/>
<comment type="caution">
    <text evidence="1">The sequence shown here is derived from an EMBL/GenBank/DDBJ whole genome shotgun (WGS) entry which is preliminary data.</text>
</comment>
<keyword evidence="2" id="KW-1185">Reference proteome</keyword>
<evidence type="ECO:0000313" key="2">
    <source>
        <dbReference type="Proteomes" id="UP000241167"/>
    </source>
</evidence>
<proteinExistence type="predicted"/>
<dbReference type="Proteomes" id="UP000241167">
    <property type="component" value="Unassembled WGS sequence"/>
</dbReference>
<organism evidence="1 2">
    <name type="scientific">Allosphingosinicella deserti</name>
    <dbReference type="NCBI Taxonomy" id="2116704"/>
    <lineage>
        <taxon>Bacteria</taxon>
        <taxon>Pseudomonadati</taxon>
        <taxon>Pseudomonadota</taxon>
        <taxon>Alphaproteobacteria</taxon>
        <taxon>Sphingomonadales</taxon>
        <taxon>Sphingomonadaceae</taxon>
        <taxon>Allosphingosinicella</taxon>
    </lineage>
</organism>
<name>A0A2P7QET4_9SPHN</name>
<dbReference type="InterPro" id="IPR011989">
    <property type="entry name" value="ARM-like"/>
</dbReference>
<dbReference type="InterPro" id="IPR016024">
    <property type="entry name" value="ARM-type_fold"/>
</dbReference>
<keyword evidence="1" id="KW-0456">Lyase</keyword>
<protein>
    <submittedName>
        <fullName evidence="1">Lyase</fullName>
    </submittedName>
</protein>
<sequence>MGERYEPTSDFLKAIIAEEVPLFGDEYGERNLRRLIAMTRDADLSNRDWATMLLSHEEIDTPDVRAALLAAARDQDDAVRAEAMLGLARRDKVLALPLIREALAGDFACMAVFEAAELVADPSLIEALAQWTEPSENAFLDQLAREALAACGVGSPVTSKPDQRDVR</sequence>
<accession>A0A2P7QET4</accession>
<reference evidence="1 2" key="1">
    <citation type="submission" date="2018-03" db="EMBL/GenBank/DDBJ databases">
        <title>The draft genome of Sphingosinicella sp. GL-C-18.</title>
        <authorList>
            <person name="Liu L."/>
            <person name="Li L."/>
            <person name="Liang L."/>
            <person name="Zhang X."/>
            <person name="Wang T."/>
        </authorList>
    </citation>
    <scope>NUCLEOTIDE SEQUENCE [LARGE SCALE GENOMIC DNA]</scope>
    <source>
        <strain evidence="1 2">GL-C-18</strain>
    </source>
</reference>
<dbReference type="EMBL" id="PXYI01000013">
    <property type="protein sequence ID" value="PSJ36488.1"/>
    <property type="molecule type" value="Genomic_DNA"/>
</dbReference>
<gene>
    <name evidence="1" type="ORF">C7I55_25795</name>
</gene>
<evidence type="ECO:0000313" key="1">
    <source>
        <dbReference type="EMBL" id="PSJ36488.1"/>
    </source>
</evidence>
<dbReference type="Gene3D" id="1.25.10.10">
    <property type="entry name" value="Leucine-rich Repeat Variant"/>
    <property type="match status" value="1"/>
</dbReference>
<dbReference type="GO" id="GO:0016829">
    <property type="term" value="F:lyase activity"/>
    <property type="evidence" value="ECO:0007669"/>
    <property type="project" value="UniProtKB-KW"/>
</dbReference>
<dbReference type="AlphaFoldDB" id="A0A2P7QET4"/>
<dbReference type="SUPFAM" id="SSF48371">
    <property type="entry name" value="ARM repeat"/>
    <property type="match status" value="1"/>
</dbReference>